<keyword evidence="2" id="KW-1185">Reference proteome</keyword>
<dbReference type="Proteomes" id="UP000627166">
    <property type="component" value="Unassembled WGS sequence"/>
</dbReference>
<name>A0ABR8YNL0_9CLOT</name>
<evidence type="ECO:0000313" key="1">
    <source>
        <dbReference type="EMBL" id="MBD8045800.1"/>
    </source>
</evidence>
<reference evidence="1 2" key="1">
    <citation type="submission" date="2020-08" db="EMBL/GenBank/DDBJ databases">
        <title>A Genomic Blueprint of the Chicken Gut Microbiome.</title>
        <authorList>
            <person name="Gilroy R."/>
            <person name="Ravi A."/>
            <person name="Getino M."/>
            <person name="Pursley I."/>
            <person name="Horton D.L."/>
            <person name="Alikhan N.-F."/>
            <person name="Baker D."/>
            <person name="Gharbi K."/>
            <person name="Hall N."/>
            <person name="Watson M."/>
            <person name="Adriaenssens E.M."/>
            <person name="Foster-Nyarko E."/>
            <person name="Jarju S."/>
            <person name="Secka A."/>
            <person name="Antonio M."/>
            <person name="Oren A."/>
            <person name="Chaudhuri R."/>
            <person name="La Ragione R.M."/>
            <person name="Hildebrand F."/>
            <person name="Pallen M.J."/>
        </authorList>
    </citation>
    <scope>NUCLEOTIDE SEQUENCE [LARGE SCALE GENOMIC DNA]</scope>
    <source>
        <strain evidence="1 2">N37</strain>
    </source>
</reference>
<protein>
    <recommendedName>
        <fullName evidence="3">Lipoprotein</fullName>
    </recommendedName>
</protein>
<gene>
    <name evidence="1" type="ORF">H9637_01880</name>
</gene>
<organism evidence="1 2">
    <name type="scientific">Clostridium faecium</name>
    <dbReference type="NCBI Taxonomy" id="2762223"/>
    <lineage>
        <taxon>Bacteria</taxon>
        <taxon>Bacillati</taxon>
        <taxon>Bacillota</taxon>
        <taxon>Clostridia</taxon>
        <taxon>Eubacteriales</taxon>
        <taxon>Clostridiaceae</taxon>
        <taxon>Clostridium</taxon>
    </lineage>
</organism>
<sequence>MTIVIFILGFSIGYVTNNLTKDTKNTQIEQTVNENINLENKDIKESENTINKEVENNNIKIETPVEDGFKTTIVDGESQDELITKNFLVPESESKISVKDRLEAKRVAENFVQAISSFDIEKPKETVEKATKYVHQDKVKEIESQYIFLGKNKDIKKTIIEDLYSEEERNKEDNDYLYFRVSVNWSVIDKYNQKVNGSSESYIVQLLKVDGQYKVFQYHID</sequence>
<comment type="caution">
    <text evidence="1">The sequence shown here is derived from an EMBL/GenBank/DDBJ whole genome shotgun (WGS) entry which is preliminary data.</text>
</comment>
<evidence type="ECO:0008006" key="3">
    <source>
        <dbReference type="Google" id="ProtNLM"/>
    </source>
</evidence>
<dbReference type="EMBL" id="JACSQB010000018">
    <property type="protein sequence ID" value="MBD8045800.1"/>
    <property type="molecule type" value="Genomic_DNA"/>
</dbReference>
<proteinExistence type="predicted"/>
<accession>A0ABR8YNL0</accession>
<evidence type="ECO:0000313" key="2">
    <source>
        <dbReference type="Proteomes" id="UP000627166"/>
    </source>
</evidence>